<dbReference type="RefSeq" id="WP_068206114.1">
    <property type="nucleotide sequence ID" value="NZ_CP013355.1"/>
</dbReference>
<name>A0A0X8G560_9FLAO</name>
<keyword evidence="1" id="KW-0812">Transmembrane</keyword>
<gene>
    <name evidence="2" type="ORF">Lupro_02885</name>
</gene>
<keyword evidence="1" id="KW-0472">Membrane</keyword>
<evidence type="ECO:0000313" key="3">
    <source>
        <dbReference type="Proteomes" id="UP000059672"/>
    </source>
</evidence>
<dbReference type="KEGG" id="lut:Lupro_02885"/>
<dbReference type="STRING" id="1622118.Lupro_02885"/>
<reference evidence="2 3" key="2">
    <citation type="journal article" date="2016" name="Int. J. Syst. Evol. Microbiol.">
        <title>Lutibacter profundi sp. nov., isolated from a deep-sea hydrothermal system on the Arctic Mid-Ocean Ridge and emended description of the genus Lutibacter.</title>
        <authorList>
            <person name="Le Moine Bauer S."/>
            <person name="Roalkvam I."/>
            <person name="Steen I.H."/>
            <person name="Dahle H."/>
        </authorList>
    </citation>
    <scope>NUCLEOTIDE SEQUENCE [LARGE SCALE GENOMIC DNA]</scope>
    <source>
        <strain evidence="2 3">LP1</strain>
    </source>
</reference>
<dbReference type="EMBL" id="CP013355">
    <property type="protein sequence ID" value="AMC10262.1"/>
    <property type="molecule type" value="Genomic_DNA"/>
</dbReference>
<evidence type="ECO:0000313" key="2">
    <source>
        <dbReference type="EMBL" id="AMC10262.1"/>
    </source>
</evidence>
<dbReference type="Proteomes" id="UP000059672">
    <property type="component" value="Chromosome"/>
</dbReference>
<evidence type="ECO:0000256" key="1">
    <source>
        <dbReference type="SAM" id="Phobius"/>
    </source>
</evidence>
<organism evidence="2 3">
    <name type="scientific">Lutibacter profundi</name>
    <dbReference type="NCBI Taxonomy" id="1622118"/>
    <lineage>
        <taxon>Bacteria</taxon>
        <taxon>Pseudomonadati</taxon>
        <taxon>Bacteroidota</taxon>
        <taxon>Flavobacteriia</taxon>
        <taxon>Flavobacteriales</taxon>
        <taxon>Flavobacteriaceae</taxon>
        <taxon>Lutibacter</taxon>
    </lineage>
</organism>
<dbReference type="OrthoDB" id="1440396at2"/>
<dbReference type="AlphaFoldDB" id="A0A0X8G560"/>
<feature type="transmembrane region" description="Helical" evidence="1">
    <location>
        <begin position="21"/>
        <end position="41"/>
    </location>
</feature>
<keyword evidence="1" id="KW-1133">Transmembrane helix</keyword>
<accession>A0A0X8G560</accession>
<proteinExistence type="predicted"/>
<sequence>MDELIKQALNEYFSDYKKYHLIILISFVIIIALIQIIQSVWVSNKIERFKTDLKKSEIKFSRYNELQINSLREIYHKLVAFQLANNLIFKSKPKSVGHSKYKNRINEWIKSYIECANEFAREKILLTDELKSLFTRTLKDFEEVKDILMTEKENLDYWEMVNAGNWNAMYDFEDNELDTISSQIEKLKDKSSIKNSEKHIRELRNKIEIEFTRMAD</sequence>
<keyword evidence="3" id="KW-1185">Reference proteome</keyword>
<protein>
    <submittedName>
        <fullName evidence="2">Uncharacterized protein</fullName>
    </submittedName>
</protein>
<reference evidence="3" key="1">
    <citation type="submission" date="2015-12" db="EMBL/GenBank/DDBJ databases">
        <title>Complete genome sequence of Lutibacter profundus strain LP1.</title>
        <authorList>
            <person name="Wissuwa J."/>
            <person name="Le Moine Bauer S."/>
            <person name="Stokke R."/>
            <person name="Dahle H."/>
            <person name="Steen I.H."/>
        </authorList>
    </citation>
    <scope>NUCLEOTIDE SEQUENCE [LARGE SCALE GENOMIC DNA]</scope>
    <source>
        <strain evidence="3">LP1</strain>
    </source>
</reference>